<dbReference type="EMBL" id="CP000597">
    <property type="protein sequence ID" value="ABP00413.1"/>
    <property type="molecule type" value="Genomic_DNA"/>
</dbReference>
<sequence length="549" mass="59934">MRARASTWNVAAINNNPFEYYASARGRGEASSDDGGDVYESFLLAVERALSSDAGGASDATMARALGPDALDALQAKIAASGAAKDGEAAARARRAYEARCGERTCGEFLRDAEIGAKRLCSMPDRVTNTVNVFDDEGERRTVRRPTVINCYDETLEDEGEWFRAWMGYMFDAKVRATRGGEARAMVEMLVPIRRAKYPAVSEEEEALGIPLQIFYLAAFDAALARVATTAAGSFEAWQRIRAGLVDALVRHKVPRTLDVVEHCLLGSSSSDVNLSACFLQEVGASFADALEARESVRDTYEIYRPEDLDVKRDQNSIVLVSKTFTRGERAIEKTREILESLGDGAAKFSKGDFCAFLVRGVLFCSFHGDTDGLQTKVITTATHAHCVANDAIDACVFGMDANTHVAHKDGKKQGVTDFIDFLAAETTFRSCWTMAEIDVERDAFTTFSARTFLQAQLNKAVPLAEIATSALTDRHPKDHVLIYTRTDANAASLNATTKPTLTRINAVDFTAHPKPPSVLPFDADATFPNARFPSDHACVVFNFDFSLA</sequence>
<organism evidence="1 2">
    <name type="scientific">Ostreococcus lucimarinus (strain CCE9901)</name>
    <dbReference type="NCBI Taxonomy" id="436017"/>
    <lineage>
        <taxon>Eukaryota</taxon>
        <taxon>Viridiplantae</taxon>
        <taxon>Chlorophyta</taxon>
        <taxon>Mamiellophyceae</taxon>
        <taxon>Mamiellales</taxon>
        <taxon>Bathycoccaceae</taxon>
        <taxon>Ostreococcus</taxon>
    </lineage>
</organism>
<dbReference type="Gramene" id="ABP00413">
    <property type="protein sequence ID" value="ABP00413"/>
    <property type="gene ID" value="OSTLU_18662"/>
</dbReference>
<proteinExistence type="predicted"/>
<dbReference type="OMA" id="CSMPDRV"/>
<accession>A4S9N2</accession>
<evidence type="ECO:0000313" key="2">
    <source>
        <dbReference type="Proteomes" id="UP000001568"/>
    </source>
</evidence>
<dbReference type="AlphaFoldDB" id="A4S9N2"/>
<gene>
    <name evidence="1" type="ORF">OSTLU_18662</name>
</gene>
<dbReference type="eggNOG" id="ENOG502QQ3J">
    <property type="taxonomic scope" value="Eukaryota"/>
</dbReference>
<dbReference type="Proteomes" id="UP000001568">
    <property type="component" value="Chromosome 17"/>
</dbReference>
<name>A4S9N2_OSTLU</name>
<dbReference type="KEGG" id="olu:OSTLU_18662"/>
<dbReference type="HOGENOM" id="CLU_031669_0_0_1"/>
<evidence type="ECO:0008006" key="3">
    <source>
        <dbReference type="Google" id="ProtNLM"/>
    </source>
</evidence>
<keyword evidence="2" id="KW-1185">Reference proteome</keyword>
<dbReference type="GeneID" id="5006258"/>
<evidence type="ECO:0000313" key="1">
    <source>
        <dbReference type="EMBL" id="ABP00413.1"/>
    </source>
</evidence>
<dbReference type="OrthoDB" id="497840at2759"/>
<reference evidence="1 2" key="1">
    <citation type="journal article" date="2007" name="Proc. Natl. Acad. Sci. U.S.A.">
        <title>The tiny eukaryote Ostreococcus provides genomic insights into the paradox of plankton speciation.</title>
        <authorList>
            <person name="Palenik B."/>
            <person name="Grimwood J."/>
            <person name="Aerts A."/>
            <person name="Rouze P."/>
            <person name="Salamov A."/>
            <person name="Putnam N."/>
            <person name="Dupont C."/>
            <person name="Jorgensen R."/>
            <person name="Derelle E."/>
            <person name="Rombauts S."/>
            <person name="Zhou K."/>
            <person name="Otillar R."/>
            <person name="Merchant S.S."/>
            <person name="Podell S."/>
            <person name="Gaasterland T."/>
            <person name="Napoli C."/>
            <person name="Gendler K."/>
            <person name="Manuell A."/>
            <person name="Tai V."/>
            <person name="Vallon O."/>
            <person name="Piganeau G."/>
            <person name="Jancek S."/>
            <person name="Heijde M."/>
            <person name="Jabbari K."/>
            <person name="Bowler C."/>
            <person name="Lohr M."/>
            <person name="Robbens S."/>
            <person name="Werner G."/>
            <person name="Dubchak I."/>
            <person name="Pazour G.J."/>
            <person name="Ren Q."/>
            <person name="Paulsen I."/>
            <person name="Delwiche C."/>
            <person name="Schmutz J."/>
            <person name="Rokhsar D."/>
            <person name="Van de Peer Y."/>
            <person name="Moreau H."/>
            <person name="Grigoriev I.V."/>
        </authorList>
    </citation>
    <scope>NUCLEOTIDE SEQUENCE [LARGE SCALE GENOMIC DNA]</scope>
    <source>
        <strain evidence="1 2">CCE9901</strain>
    </source>
</reference>
<dbReference type="RefSeq" id="XP_001422096.1">
    <property type="nucleotide sequence ID" value="XM_001422059.1"/>
</dbReference>
<protein>
    <recommendedName>
        <fullName evidence="3">Endonuclease/exonuclease/phosphatase domain-containing protein</fullName>
    </recommendedName>
</protein>